<dbReference type="InterPro" id="IPR011330">
    <property type="entry name" value="Glyco_hydro/deAcase_b/a-brl"/>
</dbReference>
<dbReference type="CDD" id="cd10787">
    <property type="entry name" value="LamB_YcsF_like"/>
    <property type="match status" value="1"/>
</dbReference>
<evidence type="ECO:0008006" key="3">
    <source>
        <dbReference type="Google" id="ProtNLM"/>
    </source>
</evidence>
<accession>A0A432Y3D2</accession>
<dbReference type="InterPro" id="IPR005501">
    <property type="entry name" value="LamB/YcsF/PxpA-like"/>
</dbReference>
<keyword evidence="2" id="KW-1185">Reference proteome</keyword>
<dbReference type="OrthoDB" id="9773478at2"/>
<name>A0A432Y3D2_9GAMM</name>
<dbReference type="RefSeq" id="WP_126769866.1">
    <property type="nucleotide sequence ID" value="NZ_PIPX01000001.1"/>
</dbReference>
<dbReference type="EMBL" id="PIPX01000001">
    <property type="protein sequence ID" value="RUO55463.1"/>
    <property type="molecule type" value="Genomic_DNA"/>
</dbReference>
<dbReference type="Pfam" id="PF03746">
    <property type="entry name" value="LamB_YcsF"/>
    <property type="match status" value="1"/>
</dbReference>
<evidence type="ECO:0000313" key="1">
    <source>
        <dbReference type="EMBL" id="RUO55463.1"/>
    </source>
</evidence>
<proteinExistence type="predicted"/>
<dbReference type="NCBIfam" id="NF003814">
    <property type="entry name" value="PRK05406.1-3"/>
    <property type="match status" value="1"/>
</dbReference>
<dbReference type="GO" id="GO:0005975">
    <property type="term" value="P:carbohydrate metabolic process"/>
    <property type="evidence" value="ECO:0007669"/>
    <property type="project" value="InterPro"/>
</dbReference>
<dbReference type="PANTHER" id="PTHR30292:SF0">
    <property type="entry name" value="5-OXOPROLINASE SUBUNIT A"/>
    <property type="match status" value="1"/>
</dbReference>
<dbReference type="Gene3D" id="3.20.20.370">
    <property type="entry name" value="Glycoside hydrolase/deacetylase"/>
    <property type="match status" value="1"/>
</dbReference>
<dbReference type="AlphaFoldDB" id="A0A432Y3D2"/>
<protein>
    <recommendedName>
        <fullName evidence="3">LamB/YcsF family protein</fullName>
    </recommendedName>
</protein>
<dbReference type="NCBIfam" id="NF003816">
    <property type="entry name" value="PRK05406.1-5"/>
    <property type="match status" value="1"/>
</dbReference>
<dbReference type="Proteomes" id="UP000287649">
    <property type="component" value="Unassembled WGS sequence"/>
</dbReference>
<gene>
    <name evidence="1" type="ORF">CWI70_01370</name>
</gene>
<dbReference type="SUPFAM" id="SSF88713">
    <property type="entry name" value="Glycoside hydrolase/deacetylase"/>
    <property type="match status" value="1"/>
</dbReference>
<dbReference type="PANTHER" id="PTHR30292">
    <property type="entry name" value="UNCHARACTERIZED PROTEIN YBGL-RELATED"/>
    <property type="match status" value="1"/>
</dbReference>
<organism evidence="1 2">
    <name type="scientific">Pseudidiomarina homiensis</name>
    <dbReference type="NCBI Taxonomy" id="364198"/>
    <lineage>
        <taxon>Bacteria</taxon>
        <taxon>Pseudomonadati</taxon>
        <taxon>Pseudomonadota</taxon>
        <taxon>Gammaproteobacteria</taxon>
        <taxon>Alteromonadales</taxon>
        <taxon>Idiomarinaceae</taxon>
        <taxon>Pseudidiomarina</taxon>
    </lineage>
</organism>
<evidence type="ECO:0000313" key="2">
    <source>
        <dbReference type="Proteomes" id="UP000287649"/>
    </source>
</evidence>
<sequence>MDLNCDLGEGYGVWRMGDDAAVMPFIDRANIACGFHAGDFAIMQTTVRLAKEHGVKVGAHPSYPDRHGFGRRSMSVTADELRAQLLYQIGALQAICHAEQVPLRYVKPHGALYNDMQTDLTLFTQVVQTLGELNRGRAQPLQLMTLAKVQRERELEIAAKYDVELLFEAFADRCYESNGHLRARSFEGAVLDDQDAIVAQALAFSRGEAITAHDGSSLLLAADTLCVHGDNPHALAVVKAIRAEIL</sequence>
<comment type="caution">
    <text evidence="1">The sequence shown here is derived from an EMBL/GenBank/DDBJ whole genome shotgun (WGS) entry which is preliminary data.</text>
</comment>
<reference evidence="2" key="1">
    <citation type="journal article" date="2018" name="Front. Microbiol.">
        <title>Genome-Based Analysis Reveals the Taxonomy and Diversity of the Family Idiomarinaceae.</title>
        <authorList>
            <person name="Liu Y."/>
            <person name="Lai Q."/>
            <person name="Shao Z."/>
        </authorList>
    </citation>
    <scope>NUCLEOTIDE SEQUENCE [LARGE SCALE GENOMIC DNA]</scope>
    <source>
        <strain evidence="2">PO-M2</strain>
    </source>
</reference>